<proteinExistence type="predicted"/>
<evidence type="ECO:0000313" key="5">
    <source>
        <dbReference type="Proteomes" id="UP000460318"/>
    </source>
</evidence>
<comment type="caution">
    <text evidence="4">The sequence shown here is derived from an EMBL/GenBank/DDBJ whole genome shotgun (WGS) entry which is preliminary data.</text>
</comment>
<keyword evidence="2" id="KW-0812">Transmembrane</keyword>
<dbReference type="RefSeq" id="WP_160497824.1">
    <property type="nucleotide sequence ID" value="NZ_WUBI01000001.1"/>
</dbReference>
<gene>
    <name evidence="4" type="ORF">GRF59_12265</name>
</gene>
<dbReference type="AlphaFoldDB" id="A0A7X3LHP1"/>
<dbReference type="InterPro" id="IPR012495">
    <property type="entry name" value="TadE-like_dom"/>
</dbReference>
<keyword evidence="2" id="KW-0472">Membrane</keyword>
<name>A0A7X3LHP1_9BACL</name>
<evidence type="ECO:0000256" key="1">
    <source>
        <dbReference type="SAM" id="MobiDB-lite"/>
    </source>
</evidence>
<feature type="transmembrane region" description="Helical" evidence="2">
    <location>
        <begin position="21"/>
        <end position="42"/>
    </location>
</feature>
<evidence type="ECO:0000259" key="3">
    <source>
        <dbReference type="Pfam" id="PF07811"/>
    </source>
</evidence>
<dbReference type="EMBL" id="WUBI01000001">
    <property type="protein sequence ID" value="MWV44405.1"/>
    <property type="molecule type" value="Genomic_DNA"/>
</dbReference>
<keyword evidence="2" id="KW-1133">Transmembrane helix</keyword>
<dbReference type="Pfam" id="PF07811">
    <property type="entry name" value="TadE"/>
    <property type="match status" value="1"/>
</dbReference>
<evidence type="ECO:0000313" key="4">
    <source>
        <dbReference type="EMBL" id="MWV44405.1"/>
    </source>
</evidence>
<protein>
    <submittedName>
        <fullName evidence="4">Pilus assembly protein</fullName>
    </submittedName>
</protein>
<reference evidence="4 5" key="1">
    <citation type="submission" date="2019-12" db="EMBL/GenBank/DDBJ databases">
        <title>Paenibacillus sp. nov., an endophytic bacterium isolated from the stem of Dendrobium.</title>
        <authorList>
            <person name="Zhao R."/>
        </authorList>
    </citation>
    <scope>NUCLEOTIDE SEQUENCE [LARGE SCALE GENOMIC DNA]</scope>
    <source>
        <strain evidence="4 5">HJL G12</strain>
    </source>
</reference>
<evidence type="ECO:0000256" key="2">
    <source>
        <dbReference type="SAM" id="Phobius"/>
    </source>
</evidence>
<sequence>MKSLIKPFIRKTEGSFTVEASLVLPIVLFVTMILLFFCLYVYQQSFLHQTASAVAERSAYSWDNSHKEAATGAVAKGQYDSLYWRLSDDGMLGVLFGWSGLTDKKQTVALPGTEETTGALPILKLNHSGTMVSSEMKGEISYQNSILQRKISVGLNRVLSLPPLNGMLKDGSNVITNANSAVVEPMEFIRTVDLMRYYGSKFKGSGGNEKTDPGSAKEVLNKFKH</sequence>
<feature type="region of interest" description="Disordered" evidence="1">
    <location>
        <begin position="203"/>
        <end position="225"/>
    </location>
</feature>
<dbReference type="Proteomes" id="UP000460318">
    <property type="component" value="Unassembled WGS sequence"/>
</dbReference>
<accession>A0A7X3LHP1</accession>
<keyword evidence="5" id="KW-1185">Reference proteome</keyword>
<feature type="domain" description="TadE-like" evidence="3">
    <location>
        <begin position="14"/>
        <end position="55"/>
    </location>
</feature>
<organism evidence="4 5">
    <name type="scientific">Paenibacillus dendrobii</name>
    <dbReference type="NCBI Taxonomy" id="2691084"/>
    <lineage>
        <taxon>Bacteria</taxon>
        <taxon>Bacillati</taxon>
        <taxon>Bacillota</taxon>
        <taxon>Bacilli</taxon>
        <taxon>Bacillales</taxon>
        <taxon>Paenibacillaceae</taxon>
        <taxon>Paenibacillus</taxon>
    </lineage>
</organism>